<proteinExistence type="predicted"/>
<evidence type="ECO:0000256" key="2">
    <source>
        <dbReference type="SAM" id="SignalP"/>
    </source>
</evidence>
<feature type="transmembrane region" description="Helical" evidence="1">
    <location>
        <begin position="92"/>
        <end position="113"/>
    </location>
</feature>
<gene>
    <name evidence="4" type="ORF">WOLCODRAFT_146538</name>
</gene>
<feature type="domain" description="DUF6533" evidence="3">
    <location>
        <begin position="25"/>
        <end position="68"/>
    </location>
</feature>
<evidence type="ECO:0000313" key="5">
    <source>
        <dbReference type="Proteomes" id="UP000218811"/>
    </source>
</evidence>
<dbReference type="InterPro" id="IPR045340">
    <property type="entry name" value="DUF6533"/>
</dbReference>
<keyword evidence="1" id="KW-0472">Membrane</keyword>
<evidence type="ECO:0000256" key="1">
    <source>
        <dbReference type="SAM" id="Phobius"/>
    </source>
</evidence>
<keyword evidence="2" id="KW-0732">Signal</keyword>
<evidence type="ECO:0000313" key="4">
    <source>
        <dbReference type="EMBL" id="PCH37113.1"/>
    </source>
</evidence>
<feature type="transmembrane region" description="Helical" evidence="1">
    <location>
        <begin position="218"/>
        <end position="235"/>
    </location>
</feature>
<organism evidence="4 5">
    <name type="scientific">Wolfiporia cocos (strain MD-104)</name>
    <name type="common">Brown rot fungus</name>
    <dbReference type="NCBI Taxonomy" id="742152"/>
    <lineage>
        <taxon>Eukaryota</taxon>
        <taxon>Fungi</taxon>
        <taxon>Dikarya</taxon>
        <taxon>Basidiomycota</taxon>
        <taxon>Agaricomycotina</taxon>
        <taxon>Agaricomycetes</taxon>
        <taxon>Polyporales</taxon>
        <taxon>Phaeolaceae</taxon>
        <taxon>Wolfiporia</taxon>
    </lineage>
</organism>
<protein>
    <recommendedName>
        <fullName evidence="3">DUF6533 domain-containing protein</fullName>
    </recommendedName>
</protein>
<dbReference type="EMBL" id="KB467909">
    <property type="protein sequence ID" value="PCH37113.1"/>
    <property type="molecule type" value="Genomic_DNA"/>
</dbReference>
<feature type="transmembrane region" description="Helical" evidence="1">
    <location>
        <begin position="177"/>
        <end position="197"/>
    </location>
</feature>
<dbReference type="Proteomes" id="UP000218811">
    <property type="component" value="Unassembled WGS sequence"/>
</dbReference>
<dbReference type="AlphaFoldDB" id="A0A2H3JBC3"/>
<feature type="chain" id="PRO_5013588111" description="DUF6533 domain-containing protein" evidence="2">
    <location>
        <begin position="23"/>
        <end position="336"/>
    </location>
</feature>
<feature type="transmembrane region" description="Helical" evidence="1">
    <location>
        <begin position="53"/>
        <end position="72"/>
    </location>
</feature>
<feature type="transmembrane region" description="Helical" evidence="1">
    <location>
        <begin position="241"/>
        <end position="263"/>
    </location>
</feature>
<feature type="transmembrane region" description="Helical" evidence="1">
    <location>
        <begin position="125"/>
        <end position="149"/>
    </location>
</feature>
<accession>A0A2H3JBC3</accession>
<evidence type="ECO:0000259" key="3">
    <source>
        <dbReference type="Pfam" id="PF20151"/>
    </source>
</evidence>
<sequence length="336" mass="38739">MARRSITALMMIIFLIPHIYDTSKVASLAVVLYDYSGLTLQQEVKYMWRGRFVWSRVLFWMNRYWPIANLIFDNFVMASFSNSAGPSVCTFWFRWFLYANIVTRISISGIAIMRVYVMYDCRRSLLIILCTLFVGELVAETAVFVMVVYNMHDRHGHHRKLFTGCIPGHVVPWAWSYWIPILSFESLLFVLALVKVIQQLCTKTHTPRLMVLLLRDSLLYFTGVLCAILCNFFTWKMGSEALFYGFMPVTIAINSLLGCHMLLNIQKAGRPHLPFIDVDLSTSSAIHTMSDLDEMTLASLPQPRLRRNIPSLDDIVDDVIDIYSEADILERVYGKN</sequence>
<name>A0A2H3JBC3_WOLCO</name>
<dbReference type="Pfam" id="PF20151">
    <property type="entry name" value="DUF6533"/>
    <property type="match status" value="1"/>
</dbReference>
<feature type="signal peptide" evidence="2">
    <location>
        <begin position="1"/>
        <end position="22"/>
    </location>
</feature>
<keyword evidence="1" id="KW-1133">Transmembrane helix</keyword>
<dbReference type="OMA" id="YWITPLA"/>
<keyword evidence="1" id="KW-0812">Transmembrane</keyword>
<reference evidence="4 5" key="1">
    <citation type="journal article" date="2012" name="Science">
        <title>The Paleozoic origin of enzymatic lignin decomposition reconstructed from 31 fungal genomes.</title>
        <authorList>
            <person name="Floudas D."/>
            <person name="Binder M."/>
            <person name="Riley R."/>
            <person name="Barry K."/>
            <person name="Blanchette R.A."/>
            <person name="Henrissat B."/>
            <person name="Martinez A.T."/>
            <person name="Otillar R."/>
            <person name="Spatafora J.W."/>
            <person name="Yadav J.S."/>
            <person name="Aerts A."/>
            <person name="Benoit I."/>
            <person name="Boyd A."/>
            <person name="Carlson A."/>
            <person name="Copeland A."/>
            <person name="Coutinho P.M."/>
            <person name="de Vries R.P."/>
            <person name="Ferreira P."/>
            <person name="Findley K."/>
            <person name="Foster B."/>
            <person name="Gaskell J."/>
            <person name="Glotzer D."/>
            <person name="Gorecki P."/>
            <person name="Heitman J."/>
            <person name="Hesse C."/>
            <person name="Hori C."/>
            <person name="Igarashi K."/>
            <person name="Jurgens J.A."/>
            <person name="Kallen N."/>
            <person name="Kersten P."/>
            <person name="Kohler A."/>
            <person name="Kuees U."/>
            <person name="Kumar T.K.A."/>
            <person name="Kuo A."/>
            <person name="LaButti K."/>
            <person name="Larrondo L.F."/>
            <person name="Lindquist E."/>
            <person name="Ling A."/>
            <person name="Lombard V."/>
            <person name="Lucas S."/>
            <person name="Lundell T."/>
            <person name="Martin R."/>
            <person name="McLaughlin D.J."/>
            <person name="Morgenstern I."/>
            <person name="Morin E."/>
            <person name="Murat C."/>
            <person name="Nagy L.G."/>
            <person name="Nolan M."/>
            <person name="Ohm R.A."/>
            <person name="Patyshakuliyeva A."/>
            <person name="Rokas A."/>
            <person name="Ruiz-Duenas F.J."/>
            <person name="Sabat G."/>
            <person name="Salamov A."/>
            <person name="Samejima M."/>
            <person name="Schmutz J."/>
            <person name="Slot J.C."/>
            <person name="St John F."/>
            <person name="Stenlid J."/>
            <person name="Sun H."/>
            <person name="Sun S."/>
            <person name="Syed K."/>
            <person name="Tsang A."/>
            <person name="Wiebenga A."/>
            <person name="Young D."/>
            <person name="Pisabarro A."/>
            <person name="Eastwood D.C."/>
            <person name="Martin F."/>
            <person name="Cullen D."/>
            <person name="Grigoriev I.V."/>
            <person name="Hibbett D.S."/>
        </authorList>
    </citation>
    <scope>NUCLEOTIDE SEQUENCE [LARGE SCALE GENOMIC DNA]</scope>
    <source>
        <strain evidence="4 5">MD-104</strain>
    </source>
</reference>
<dbReference type="OrthoDB" id="3256360at2759"/>
<keyword evidence="5" id="KW-1185">Reference proteome</keyword>